<dbReference type="AlphaFoldDB" id="A0A645EIU2"/>
<organism evidence="1">
    <name type="scientific">bioreactor metagenome</name>
    <dbReference type="NCBI Taxonomy" id="1076179"/>
    <lineage>
        <taxon>unclassified sequences</taxon>
        <taxon>metagenomes</taxon>
        <taxon>ecological metagenomes</taxon>
    </lineage>
</organism>
<reference evidence="1" key="1">
    <citation type="submission" date="2019-08" db="EMBL/GenBank/DDBJ databases">
        <authorList>
            <person name="Kucharzyk K."/>
            <person name="Murdoch R.W."/>
            <person name="Higgins S."/>
            <person name="Loffler F."/>
        </authorList>
    </citation>
    <scope>NUCLEOTIDE SEQUENCE</scope>
</reference>
<gene>
    <name evidence="1" type="ORF">SDC9_149083</name>
</gene>
<evidence type="ECO:0000313" key="1">
    <source>
        <dbReference type="EMBL" id="MPN01871.1"/>
    </source>
</evidence>
<comment type="caution">
    <text evidence="1">The sequence shown here is derived from an EMBL/GenBank/DDBJ whole genome shotgun (WGS) entry which is preliminary data.</text>
</comment>
<accession>A0A645EIU2</accession>
<protein>
    <submittedName>
        <fullName evidence="1">Uncharacterized protein</fullName>
    </submittedName>
</protein>
<dbReference type="EMBL" id="VSSQ01047847">
    <property type="protein sequence ID" value="MPN01871.1"/>
    <property type="molecule type" value="Genomic_DNA"/>
</dbReference>
<sequence length="52" mass="6053">MFRIVVIRHGTIAAGTVDHQYPETRQDDVWDQQAPIHIGEFFLDCVFNHVDN</sequence>
<proteinExistence type="predicted"/>
<name>A0A645EIU2_9ZZZZ</name>